<dbReference type="InterPro" id="IPR025368">
    <property type="entry name" value="DUF4272"/>
</dbReference>
<gene>
    <name evidence="1" type="ORF">BBD32_12145</name>
</gene>
<dbReference type="Pfam" id="PF14094">
    <property type="entry name" value="DUF4272"/>
    <property type="match status" value="1"/>
</dbReference>
<dbReference type="EMBL" id="CP016374">
    <property type="protein sequence ID" value="AQX02165.1"/>
    <property type="molecule type" value="Genomic_DNA"/>
</dbReference>
<dbReference type="Proteomes" id="UP000190848">
    <property type="component" value="Chromosome"/>
</dbReference>
<evidence type="ECO:0000313" key="1">
    <source>
        <dbReference type="EMBL" id="AQX02165.1"/>
    </source>
</evidence>
<dbReference type="AlphaFoldDB" id="A0AAU8VGC2"/>
<evidence type="ECO:0000313" key="2">
    <source>
        <dbReference type="Proteomes" id="UP000190848"/>
    </source>
</evidence>
<proteinExistence type="predicted"/>
<name>A0AAU8VGC2_9FLAO</name>
<protein>
    <recommendedName>
        <fullName evidence="3">DUF4272 domain-containing protein</fullName>
    </recommendedName>
</protein>
<evidence type="ECO:0008006" key="3">
    <source>
        <dbReference type="Google" id="ProtNLM"/>
    </source>
</evidence>
<dbReference type="KEGG" id="een:BBD30_02240"/>
<sequence length="215" mass="25771">MQMTEEEKIRVREKNNELIELKKYRFNSWLPVLEDPDIRSIDEVKGRMSVMNALINISFGAPIHVIRNWIDIQGLTKYLSGWEHEILLKTNDELSDYESNSLRWYLEGLWGLMWTTKLIDTLDETLWCGDYMAQLLPDLQENESNKKIDALSVLRTDDEIYNMLDFYYRLHWYCVDERIHGREALINEGLVYERRRALEWLINKESDWDNIEMGT</sequence>
<organism evidence="1 2">
    <name type="scientific">Elizabethkingia anophelis</name>
    <dbReference type="NCBI Taxonomy" id="1117645"/>
    <lineage>
        <taxon>Bacteria</taxon>
        <taxon>Pseudomonadati</taxon>
        <taxon>Bacteroidota</taxon>
        <taxon>Flavobacteriia</taxon>
        <taxon>Flavobacteriales</taxon>
        <taxon>Weeksellaceae</taxon>
        <taxon>Elizabethkingia</taxon>
    </lineage>
</organism>
<reference evidence="1 2" key="1">
    <citation type="submission" date="2016-07" db="EMBL/GenBank/DDBJ databases">
        <title>Revisiting the taxonomy of the Elizabethkingia Genus using Whole-Genome Sequencing, Optical Mapping, and MALDI-TOF, along with proposal of three novel Elizabethkingia species: Elizabethkingia bruuniana sp. nov., Elizabethkingia ursingii sp. nov., and Elizabethkingia occulta sp. nov.</title>
        <authorList>
            <person name="Nicholson A.C."/>
        </authorList>
    </citation>
    <scope>NUCLEOTIDE SEQUENCE [LARGE SCALE GENOMIC DNA]</scope>
    <source>
        <strain evidence="1 2">F3201</strain>
    </source>
</reference>
<accession>A0AAU8VGC2</accession>